<feature type="compositionally biased region" description="Polar residues" evidence="1">
    <location>
        <begin position="428"/>
        <end position="438"/>
    </location>
</feature>
<feature type="compositionally biased region" description="Polar residues" evidence="1">
    <location>
        <begin position="764"/>
        <end position="774"/>
    </location>
</feature>
<feature type="compositionally biased region" description="Basic residues" evidence="1">
    <location>
        <begin position="521"/>
        <end position="530"/>
    </location>
</feature>
<feature type="compositionally biased region" description="Basic and acidic residues" evidence="1">
    <location>
        <begin position="439"/>
        <end position="467"/>
    </location>
</feature>
<feature type="compositionally biased region" description="Polar residues" evidence="1">
    <location>
        <begin position="561"/>
        <end position="571"/>
    </location>
</feature>
<gene>
    <name evidence="2" type="ORF">TWF694_009007</name>
</gene>
<reference evidence="2 3" key="1">
    <citation type="submission" date="2019-10" db="EMBL/GenBank/DDBJ databases">
        <authorList>
            <person name="Palmer J.M."/>
        </authorList>
    </citation>
    <scope>NUCLEOTIDE SEQUENCE [LARGE SCALE GENOMIC DNA]</scope>
    <source>
        <strain evidence="2 3">TWF694</strain>
    </source>
</reference>
<feature type="compositionally biased region" description="Polar residues" evidence="1">
    <location>
        <begin position="743"/>
        <end position="752"/>
    </location>
</feature>
<feature type="compositionally biased region" description="Polar residues" evidence="1">
    <location>
        <begin position="616"/>
        <end position="628"/>
    </location>
</feature>
<organism evidence="2 3">
    <name type="scientific">Orbilia ellipsospora</name>
    <dbReference type="NCBI Taxonomy" id="2528407"/>
    <lineage>
        <taxon>Eukaryota</taxon>
        <taxon>Fungi</taxon>
        <taxon>Dikarya</taxon>
        <taxon>Ascomycota</taxon>
        <taxon>Pezizomycotina</taxon>
        <taxon>Orbiliomycetes</taxon>
        <taxon>Orbiliales</taxon>
        <taxon>Orbiliaceae</taxon>
        <taxon>Orbilia</taxon>
    </lineage>
</organism>
<protein>
    <submittedName>
        <fullName evidence="2">Uncharacterized protein</fullName>
    </submittedName>
</protein>
<keyword evidence="3" id="KW-1185">Reference proteome</keyword>
<name>A0AAV9XDK5_9PEZI</name>
<feature type="compositionally biased region" description="Polar residues" evidence="1">
    <location>
        <begin position="791"/>
        <end position="802"/>
    </location>
</feature>
<evidence type="ECO:0000256" key="1">
    <source>
        <dbReference type="SAM" id="MobiDB-lite"/>
    </source>
</evidence>
<dbReference type="Proteomes" id="UP001365542">
    <property type="component" value="Unassembled WGS sequence"/>
</dbReference>
<feature type="compositionally biased region" description="Basic and acidic residues" evidence="1">
    <location>
        <begin position="732"/>
        <end position="742"/>
    </location>
</feature>
<feature type="compositionally biased region" description="Acidic residues" evidence="1">
    <location>
        <begin position="398"/>
        <end position="407"/>
    </location>
</feature>
<feature type="compositionally biased region" description="Basic and acidic residues" evidence="1">
    <location>
        <begin position="350"/>
        <end position="369"/>
    </location>
</feature>
<sequence length="813" mass="90981">MVCEYALFTFPDCQCPALLPVQFCDHHLNPEHPEYEEYPPTLKNPARITMLFKAPGVPLLHQDYMWAVKVYNDPMYLQDRSLTKQQADYLDWFQQEKVIEKLQGREEVFEDNTTHHTIGFHTKICRYHIIYPKCTDMYIWQPNEPYFFPFLESVCFTHSQGIVRDNSTGGFKILPSVVPETFPVPFDEQRHRAWELARKEVKELTGLDPGPEDFYDPGSPDLGGSEYVPGSPGSDISSPVMDLKAGADAKDPPLSSSDRLALVASPNGSRAALLVVGTGGEVKAAAELSSDDLSELFSSDTDVNDKESDDEYLPRHAKMKKVLDKNTKSLKKVKGTLEEREAEGYNVKIETSKSDEKKKPKVNTVKEKTATTIVPKKKPVNERKAKADSDSAYSDSGASDDSEEYDENERRAKPAPEKGKETIERSNAGASDTVTISNSEDKKKPDVKKETAARKPDVKKDATEKKPAKPNKKVKAHDSIIIEEDKGESVGDSYMIESEEEDPPNEKLANKKTTVTEAKPKKVLANRGKKGKGDDPIEIKGDQGEIATDPIIIDGDEGSPSDGTGKTNQKPKNPPGGDSDMKKLALGPSTRGNRKSGSELQNAKTKAQQRKRRVIVSSSDTDDSYSGNDSKILWLRQEEKKGLGYGIHPDSVDLWWLEEQISERSWQLWDGDEKVMLPRDPGAPKFQAIGKEAIKQLKAALNTARRELKEIKEESNPSVADQAIQVEDCSEKDERSSIRSNDENNQPTSPEENSQKIKEEKTPKNFQKVQNPVVKSSVRVLEISPERPTLRQWNQKRQNRITPSEGIASDYHN</sequence>
<feature type="compositionally biased region" description="Basic and acidic residues" evidence="1">
    <location>
        <begin position="531"/>
        <end position="543"/>
    </location>
</feature>
<feature type="compositionally biased region" description="Basic and acidic residues" evidence="1">
    <location>
        <begin position="753"/>
        <end position="763"/>
    </location>
</feature>
<dbReference type="EMBL" id="JAVHJO010000005">
    <property type="protein sequence ID" value="KAK6540188.1"/>
    <property type="molecule type" value="Genomic_DNA"/>
</dbReference>
<feature type="region of interest" description="Disordered" evidence="1">
    <location>
        <begin position="297"/>
        <end position="628"/>
    </location>
</feature>
<feature type="region of interest" description="Disordered" evidence="1">
    <location>
        <begin position="709"/>
        <end position="813"/>
    </location>
</feature>
<feature type="compositionally biased region" description="Basic and acidic residues" evidence="1">
    <location>
        <begin position="476"/>
        <end position="489"/>
    </location>
</feature>
<dbReference type="AlphaFoldDB" id="A0AAV9XDK5"/>
<feature type="region of interest" description="Disordered" evidence="1">
    <location>
        <begin position="205"/>
        <end position="254"/>
    </location>
</feature>
<evidence type="ECO:0000313" key="3">
    <source>
        <dbReference type="Proteomes" id="UP001365542"/>
    </source>
</evidence>
<accession>A0AAV9XDK5</accession>
<feature type="compositionally biased region" description="Basic and acidic residues" evidence="1">
    <location>
        <begin position="379"/>
        <end position="389"/>
    </location>
</feature>
<feature type="compositionally biased region" description="Basic and acidic residues" evidence="1">
    <location>
        <begin position="408"/>
        <end position="424"/>
    </location>
</feature>
<evidence type="ECO:0000313" key="2">
    <source>
        <dbReference type="EMBL" id="KAK6540188.1"/>
    </source>
</evidence>
<comment type="caution">
    <text evidence="2">The sequence shown here is derived from an EMBL/GenBank/DDBJ whole genome shotgun (WGS) entry which is preliminary data.</text>
</comment>
<proteinExistence type="predicted"/>